<evidence type="ECO:0000313" key="3">
    <source>
        <dbReference type="Proteomes" id="UP000274822"/>
    </source>
</evidence>
<evidence type="ECO:0000256" key="1">
    <source>
        <dbReference type="SAM" id="SignalP"/>
    </source>
</evidence>
<proteinExistence type="predicted"/>
<dbReference type="InterPro" id="IPR001087">
    <property type="entry name" value="GDSL"/>
</dbReference>
<sequence length="324" mass="36887">MLIFTNPHLLPTVLLCLFVTSSNFRSVDGSRDYVKVAKHSRRQIVVEPTVLSLITKRFNNIVVFGDSNCDNGNAYKLTNGKIPPNPPYSHSFTNGNVWDQYLVGFTGWDMSNYAYASATSNSTFAQGYVGPNRLPVPGIVQQVQDLYLPTLKGHGRYDRTLFMFWLQGNDFFDNHNTQPSAVVDNLINSIDILVRNGRSDNSTWTAEIPLFETDFITRFTTSSRREELRDFQNVPFTRHSVPNAITVEYNQALEAGIQTYRKTHPKSNIVSFPTDEVWADLRSNASLRILGINDPDDPCVTTDNNTSHVVSQCKDPRKRFYWDW</sequence>
<dbReference type="GO" id="GO:0016788">
    <property type="term" value="F:hydrolase activity, acting on ester bonds"/>
    <property type="evidence" value="ECO:0007669"/>
    <property type="project" value="InterPro"/>
</dbReference>
<evidence type="ECO:0008006" key="4">
    <source>
        <dbReference type="Google" id="ProtNLM"/>
    </source>
</evidence>
<organism evidence="2 3">
    <name type="scientific">Jimgerdemannia flammicorona</name>
    <dbReference type="NCBI Taxonomy" id="994334"/>
    <lineage>
        <taxon>Eukaryota</taxon>
        <taxon>Fungi</taxon>
        <taxon>Fungi incertae sedis</taxon>
        <taxon>Mucoromycota</taxon>
        <taxon>Mucoromycotina</taxon>
        <taxon>Endogonomycetes</taxon>
        <taxon>Endogonales</taxon>
        <taxon>Endogonaceae</taxon>
        <taxon>Jimgerdemannia</taxon>
    </lineage>
</organism>
<name>A0A433QC81_9FUNG</name>
<feature type="chain" id="PRO_5019492750" description="Carbohydrate esterase family 16 protein" evidence="1">
    <location>
        <begin position="30"/>
        <end position="324"/>
    </location>
</feature>
<dbReference type="Pfam" id="PF00657">
    <property type="entry name" value="Lipase_GDSL"/>
    <property type="match status" value="1"/>
</dbReference>
<protein>
    <recommendedName>
        <fullName evidence="4">Carbohydrate esterase family 16 protein</fullName>
    </recommendedName>
</protein>
<comment type="caution">
    <text evidence="2">The sequence shown here is derived from an EMBL/GenBank/DDBJ whole genome shotgun (WGS) entry which is preliminary data.</text>
</comment>
<keyword evidence="1" id="KW-0732">Signal</keyword>
<dbReference type="SUPFAM" id="SSF52266">
    <property type="entry name" value="SGNH hydrolase"/>
    <property type="match status" value="1"/>
</dbReference>
<feature type="signal peptide" evidence="1">
    <location>
        <begin position="1"/>
        <end position="29"/>
    </location>
</feature>
<gene>
    <name evidence="2" type="ORF">BC938DRAFT_483344</name>
</gene>
<accession>A0A433QC81</accession>
<keyword evidence="3" id="KW-1185">Reference proteome</keyword>
<dbReference type="InterPro" id="IPR036514">
    <property type="entry name" value="SGNH_hydro_sf"/>
</dbReference>
<dbReference type="Gene3D" id="3.40.50.1110">
    <property type="entry name" value="SGNH hydrolase"/>
    <property type="match status" value="1"/>
</dbReference>
<dbReference type="Proteomes" id="UP000274822">
    <property type="component" value="Unassembled WGS sequence"/>
</dbReference>
<reference evidence="2 3" key="1">
    <citation type="journal article" date="2018" name="New Phytol.">
        <title>Phylogenomics of Endogonaceae and evolution of mycorrhizas within Mucoromycota.</title>
        <authorList>
            <person name="Chang Y."/>
            <person name="Desiro A."/>
            <person name="Na H."/>
            <person name="Sandor L."/>
            <person name="Lipzen A."/>
            <person name="Clum A."/>
            <person name="Barry K."/>
            <person name="Grigoriev I.V."/>
            <person name="Martin F.M."/>
            <person name="Stajich J.E."/>
            <person name="Smith M.E."/>
            <person name="Bonito G."/>
            <person name="Spatafora J.W."/>
        </authorList>
    </citation>
    <scope>NUCLEOTIDE SEQUENCE [LARGE SCALE GENOMIC DNA]</scope>
    <source>
        <strain evidence="2 3">AD002</strain>
    </source>
</reference>
<evidence type="ECO:0000313" key="2">
    <source>
        <dbReference type="EMBL" id="RUS27372.1"/>
    </source>
</evidence>
<dbReference type="EMBL" id="RBNJ01008532">
    <property type="protein sequence ID" value="RUS27372.1"/>
    <property type="molecule type" value="Genomic_DNA"/>
</dbReference>
<dbReference type="AlphaFoldDB" id="A0A433QC81"/>